<gene>
    <name evidence="13" type="ORF">GCM10009001_08880</name>
</gene>
<proteinExistence type="inferred from homology"/>
<evidence type="ECO:0000256" key="7">
    <source>
        <dbReference type="ARBA" id="ARBA00022989"/>
    </source>
</evidence>
<evidence type="ECO:0000256" key="11">
    <source>
        <dbReference type="SAM" id="Phobius"/>
    </source>
</evidence>
<feature type="domain" description="Major facilitator superfamily (MFS) profile" evidence="12">
    <location>
        <begin position="19"/>
        <end position="429"/>
    </location>
</feature>
<dbReference type="InterPro" id="IPR051084">
    <property type="entry name" value="H+-coupled_symporters"/>
</dbReference>
<dbReference type="PANTHER" id="PTHR43528">
    <property type="entry name" value="ALPHA-KETOGLUTARATE PERMEASE"/>
    <property type="match status" value="1"/>
</dbReference>
<accession>A0ABP3QSU7</accession>
<dbReference type="EMBL" id="BAAADS010000006">
    <property type="protein sequence ID" value="GAA0594978.1"/>
    <property type="molecule type" value="Genomic_DNA"/>
</dbReference>
<comment type="similarity">
    <text evidence="2">Belongs to the major facilitator superfamily. Metabolite:H+ Symporter (MHS) family (TC 2.A.1.6) family.</text>
</comment>
<dbReference type="Gene3D" id="1.20.1250.20">
    <property type="entry name" value="MFS general substrate transporter like domains"/>
    <property type="match status" value="2"/>
</dbReference>
<reference evidence="14" key="1">
    <citation type="journal article" date="2019" name="Int. J. Syst. Evol. Microbiol.">
        <title>The Global Catalogue of Microorganisms (GCM) 10K type strain sequencing project: providing services to taxonomists for standard genome sequencing and annotation.</title>
        <authorList>
            <consortium name="The Broad Institute Genomics Platform"/>
            <consortium name="The Broad Institute Genome Sequencing Center for Infectious Disease"/>
            <person name="Wu L."/>
            <person name="Ma J."/>
        </authorList>
    </citation>
    <scope>NUCLEOTIDE SEQUENCE [LARGE SCALE GENOMIC DNA]</scope>
    <source>
        <strain evidence="14">JCM 15395</strain>
    </source>
</reference>
<protein>
    <recommendedName>
        <fullName evidence="10">Putative proline/betaine transporter</fullName>
    </recommendedName>
</protein>
<feature type="transmembrane region" description="Helical" evidence="11">
    <location>
        <begin position="34"/>
        <end position="52"/>
    </location>
</feature>
<evidence type="ECO:0000256" key="3">
    <source>
        <dbReference type="ARBA" id="ARBA00022448"/>
    </source>
</evidence>
<feature type="transmembrane region" description="Helical" evidence="11">
    <location>
        <begin position="336"/>
        <end position="353"/>
    </location>
</feature>
<dbReference type="SUPFAM" id="SSF103473">
    <property type="entry name" value="MFS general substrate transporter"/>
    <property type="match status" value="1"/>
</dbReference>
<dbReference type="RefSeq" id="WP_343810665.1">
    <property type="nucleotide sequence ID" value="NZ_BAAADS010000006.1"/>
</dbReference>
<organism evidence="13 14">
    <name type="scientific">Virgibacillus siamensis</name>
    <dbReference type="NCBI Taxonomy" id="480071"/>
    <lineage>
        <taxon>Bacteria</taxon>
        <taxon>Bacillati</taxon>
        <taxon>Bacillota</taxon>
        <taxon>Bacilli</taxon>
        <taxon>Bacillales</taxon>
        <taxon>Bacillaceae</taxon>
        <taxon>Virgibacillus</taxon>
    </lineage>
</organism>
<keyword evidence="3" id="KW-0813">Transport</keyword>
<evidence type="ECO:0000313" key="13">
    <source>
        <dbReference type="EMBL" id="GAA0594978.1"/>
    </source>
</evidence>
<feature type="transmembrane region" description="Helical" evidence="11">
    <location>
        <begin position="274"/>
        <end position="300"/>
    </location>
</feature>
<dbReference type="InterPro" id="IPR011701">
    <property type="entry name" value="MFS"/>
</dbReference>
<evidence type="ECO:0000256" key="9">
    <source>
        <dbReference type="ARBA" id="ARBA00037295"/>
    </source>
</evidence>
<evidence type="ECO:0000256" key="5">
    <source>
        <dbReference type="ARBA" id="ARBA00022692"/>
    </source>
</evidence>
<comment type="function">
    <text evidence="9">May be a proton symporter involved in the uptake of osmolytes such as proline and glycine betaine.</text>
</comment>
<feature type="transmembrane region" description="Helical" evidence="11">
    <location>
        <begin position="164"/>
        <end position="185"/>
    </location>
</feature>
<keyword evidence="8 11" id="KW-0472">Membrane</keyword>
<keyword evidence="6" id="KW-0769">Symport</keyword>
<evidence type="ECO:0000256" key="6">
    <source>
        <dbReference type="ARBA" id="ARBA00022847"/>
    </source>
</evidence>
<comment type="caution">
    <text evidence="13">The sequence shown here is derived from an EMBL/GenBank/DDBJ whole genome shotgun (WGS) entry which is preliminary data.</text>
</comment>
<dbReference type="PANTHER" id="PTHR43528:SF1">
    <property type="entry name" value="ALPHA-KETOGLUTARATE PERMEASE"/>
    <property type="match status" value="1"/>
</dbReference>
<dbReference type="PROSITE" id="PS50850">
    <property type="entry name" value="MFS"/>
    <property type="match status" value="1"/>
</dbReference>
<dbReference type="InterPro" id="IPR005829">
    <property type="entry name" value="Sugar_transporter_CS"/>
</dbReference>
<evidence type="ECO:0000259" key="12">
    <source>
        <dbReference type="PROSITE" id="PS50850"/>
    </source>
</evidence>
<evidence type="ECO:0000256" key="2">
    <source>
        <dbReference type="ARBA" id="ARBA00008240"/>
    </source>
</evidence>
<dbReference type="Proteomes" id="UP001500866">
    <property type="component" value="Unassembled WGS sequence"/>
</dbReference>
<evidence type="ECO:0000256" key="4">
    <source>
        <dbReference type="ARBA" id="ARBA00022475"/>
    </source>
</evidence>
<keyword evidence="4" id="KW-1003">Cell membrane</keyword>
<feature type="transmembrane region" description="Helical" evidence="11">
    <location>
        <begin position="246"/>
        <end position="268"/>
    </location>
</feature>
<dbReference type="InterPro" id="IPR036259">
    <property type="entry name" value="MFS_trans_sf"/>
</dbReference>
<feature type="transmembrane region" description="Helical" evidence="11">
    <location>
        <begin position="91"/>
        <end position="110"/>
    </location>
</feature>
<dbReference type="InterPro" id="IPR020846">
    <property type="entry name" value="MFS_dom"/>
</dbReference>
<dbReference type="Pfam" id="PF07690">
    <property type="entry name" value="MFS_1"/>
    <property type="match status" value="1"/>
</dbReference>
<evidence type="ECO:0000313" key="14">
    <source>
        <dbReference type="Proteomes" id="UP001500866"/>
    </source>
</evidence>
<feature type="transmembrane region" description="Helical" evidence="11">
    <location>
        <begin position="191"/>
        <end position="211"/>
    </location>
</feature>
<evidence type="ECO:0000256" key="8">
    <source>
        <dbReference type="ARBA" id="ARBA00023136"/>
    </source>
</evidence>
<comment type="subcellular location">
    <subcellularLocation>
        <location evidence="1">Cell membrane</location>
        <topology evidence="1">Multi-pass membrane protein</topology>
    </subcellularLocation>
</comment>
<sequence length="483" mass="52993">MKFNKKKINVVDIQQTKKSVYATGIGNAMEWFDFGLYSYLAVIISQTFFSAVENDQLKLVFTFATFAIAFLMRPLGGVIFGKIGDKSGRKVVLTTTIIVMAFSTFLIGVLPTYDQIGIWAPILLLAARIIQGFSTGGEYAGAMVYIAESSPDNKRNMLGSGLEIGTLTGFILASVLASALFIFLSDDQMASWGWRLPFLLGLPLGLIGLYLRKGLEETPIFENELSEDESEEESFLSILKNHKKDVLVCFVAVAFFNITNYMLLSYMPSYLDEIIGLSSTTGTIIITVIMVIMVPLALMFGKLSDNIGNKTVFLIGLGGLTLFSALAFYFLNLDSLVFVSLGILILGVLLSTYEGTMPGTLPTMFTTDIRYRTLAVTFNVSVSLFGGTTPLIATWLVYQTGSNLAPGFYLTIVSIIGFAVTAFFFTNTSGKSLKGSYPTVASKSEYKEAVENPKDALWWKEGVETAEEIMPVEEKKDNQDSDK</sequence>
<feature type="transmembrane region" description="Helical" evidence="11">
    <location>
        <begin position="58"/>
        <end position="79"/>
    </location>
</feature>
<name>A0ABP3QSU7_9BACI</name>
<keyword evidence="14" id="KW-1185">Reference proteome</keyword>
<keyword evidence="7 11" id="KW-1133">Transmembrane helix</keyword>
<keyword evidence="5 11" id="KW-0812">Transmembrane</keyword>
<feature type="transmembrane region" description="Helical" evidence="11">
    <location>
        <begin position="312"/>
        <end position="330"/>
    </location>
</feature>
<feature type="transmembrane region" description="Helical" evidence="11">
    <location>
        <begin position="404"/>
        <end position="425"/>
    </location>
</feature>
<dbReference type="PROSITE" id="PS00217">
    <property type="entry name" value="SUGAR_TRANSPORT_2"/>
    <property type="match status" value="1"/>
</dbReference>
<evidence type="ECO:0000256" key="1">
    <source>
        <dbReference type="ARBA" id="ARBA00004651"/>
    </source>
</evidence>
<feature type="transmembrane region" description="Helical" evidence="11">
    <location>
        <begin position="374"/>
        <end position="398"/>
    </location>
</feature>
<evidence type="ECO:0000256" key="10">
    <source>
        <dbReference type="ARBA" id="ARBA00039918"/>
    </source>
</evidence>